<dbReference type="AlphaFoldDB" id="A0A2S3V0U0"/>
<accession>A0A2S3V0U0</accession>
<evidence type="ECO:0000256" key="3">
    <source>
        <dbReference type="ARBA" id="ARBA00022475"/>
    </source>
</evidence>
<sequence>MHFFTRVASWSFGLLLLAFSLFVTLETLSRKIFNHSFQGADELGGYILAICGSLAFSVAVVERGHIRIDFLYDRMPPRVQAALNILATLSLFAFGIFFLRYCFSVIKDTLDYGSTAATPWATPLIYPQAIWYAALAIFFIVTALRTASAFRQLISGDLDGLNHDFGPKGVSEELNDELTDLRSR</sequence>
<feature type="transmembrane region" description="Helical" evidence="9">
    <location>
        <begin position="126"/>
        <end position="144"/>
    </location>
</feature>
<evidence type="ECO:0000259" key="10">
    <source>
        <dbReference type="Pfam" id="PF04290"/>
    </source>
</evidence>
<dbReference type="InterPro" id="IPR055348">
    <property type="entry name" value="DctQ"/>
</dbReference>
<proteinExistence type="inferred from homology"/>
<name>A0A2S3V0U0_9HYPH</name>
<feature type="transmembrane region" description="Helical" evidence="9">
    <location>
        <begin position="43"/>
        <end position="61"/>
    </location>
</feature>
<protein>
    <recommendedName>
        <fullName evidence="9">TRAP transporter small permease protein</fullName>
    </recommendedName>
</protein>
<evidence type="ECO:0000256" key="5">
    <source>
        <dbReference type="ARBA" id="ARBA00022692"/>
    </source>
</evidence>
<dbReference type="PANTHER" id="PTHR35011">
    <property type="entry name" value="2,3-DIKETO-L-GULONATE TRAP TRANSPORTER SMALL PERMEASE PROTEIN YIAM"/>
    <property type="match status" value="1"/>
</dbReference>
<evidence type="ECO:0000256" key="9">
    <source>
        <dbReference type="RuleBase" id="RU369079"/>
    </source>
</evidence>
<evidence type="ECO:0000256" key="7">
    <source>
        <dbReference type="ARBA" id="ARBA00023136"/>
    </source>
</evidence>
<reference evidence="11 12" key="1">
    <citation type="submission" date="2018-01" db="EMBL/GenBank/DDBJ databases">
        <title>Genomic Encyclopedia of Archaeal and Bacterial Type Strains, Phase II (KMG-II): from individual species to whole genera.</title>
        <authorList>
            <person name="Goeker M."/>
        </authorList>
    </citation>
    <scope>NUCLEOTIDE SEQUENCE [LARGE SCALE GENOMIC DNA]</scope>
    <source>
        <strain evidence="11 12">DSM 17023</strain>
    </source>
</reference>
<comment type="caution">
    <text evidence="11">The sequence shown here is derived from an EMBL/GenBank/DDBJ whole genome shotgun (WGS) entry which is preliminary data.</text>
</comment>
<keyword evidence="6 9" id="KW-1133">Transmembrane helix</keyword>
<feature type="transmembrane region" description="Helical" evidence="9">
    <location>
        <begin position="82"/>
        <end position="106"/>
    </location>
</feature>
<dbReference type="GO" id="GO:0022857">
    <property type="term" value="F:transmembrane transporter activity"/>
    <property type="evidence" value="ECO:0007669"/>
    <property type="project" value="UniProtKB-UniRule"/>
</dbReference>
<evidence type="ECO:0000256" key="8">
    <source>
        <dbReference type="ARBA" id="ARBA00038436"/>
    </source>
</evidence>
<keyword evidence="3" id="KW-1003">Cell membrane</keyword>
<comment type="subcellular location">
    <subcellularLocation>
        <location evidence="1 9">Cell inner membrane</location>
        <topology evidence="1 9">Multi-pass membrane protein</topology>
    </subcellularLocation>
</comment>
<evidence type="ECO:0000256" key="1">
    <source>
        <dbReference type="ARBA" id="ARBA00004429"/>
    </source>
</evidence>
<organism evidence="11 12">
    <name type="scientific">Roseibium marinum</name>
    <dbReference type="NCBI Taxonomy" id="281252"/>
    <lineage>
        <taxon>Bacteria</taxon>
        <taxon>Pseudomonadati</taxon>
        <taxon>Pseudomonadota</taxon>
        <taxon>Alphaproteobacteria</taxon>
        <taxon>Hyphomicrobiales</taxon>
        <taxon>Stappiaceae</taxon>
        <taxon>Roseibium</taxon>
    </lineage>
</organism>
<dbReference type="Proteomes" id="UP000236959">
    <property type="component" value="Unassembled WGS sequence"/>
</dbReference>
<evidence type="ECO:0000256" key="2">
    <source>
        <dbReference type="ARBA" id="ARBA00022448"/>
    </source>
</evidence>
<dbReference type="GO" id="GO:0015740">
    <property type="term" value="P:C4-dicarboxylate transport"/>
    <property type="evidence" value="ECO:0007669"/>
    <property type="project" value="TreeGrafter"/>
</dbReference>
<dbReference type="OrthoDB" id="9814265at2"/>
<keyword evidence="7 9" id="KW-0472">Membrane</keyword>
<keyword evidence="5 9" id="KW-0812">Transmembrane</keyword>
<evidence type="ECO:0000256" key="4">
    <source>
        <dbReference type="ARBA" id="ARBA00022519"/>
    </source>
</evidence>
<comment type="similarity">
    <text evidence="8 9">Belongs to the TRAP transporter small permease family.</text>
</comment>
<evidence type="ECO:0000256" key="6">
    <source>
        <dbReference type="ARBA" id="ARBA00022989"/>
    </source>
</evidence>
<dbReference type="RefSeq" id="WP_103220285.1">
    <property type="nucleotide sequence ID" value="NZ_PPCN01000001.1"/>
</dbReference>
<comment type="caution">
    <text evidence="9">Lacks conserved residue(s) required for the propagation of feature annotation.</text>
</comment>
<dbReference type="InterPro" id="IPR007387">
    <property type="entry name" value="TRAP_DctQ"/>
</dbReference>
<dbReference type="PANTHER" id="PTHR35011:SF2">
    <property type="entry name" value="2,3-DIKETO-L-GULONATE TRAP TRANSPORTER SMALL PERMEASE PROTEIN YIAM"/>
    <property type="match status" value="1"/>
</dbReference>
<evidence type="ECO:0000313" key="12">
    <source>
        <dbReference type="Proteomes" id="UP000236959"/>
    </source>
</evidence>
<comment type="subunit">
    <text evidence="9">The complex comprises the extracytoplasmic solute receptor protein and the two transmembrane proteins.</text>
</comment>
<keyword evidence="12" id="KW-1185">Reference proteome</keyword>
<gene>
    <name evidence="11" type="ORF">CLV41_10139</name>
</gene>
<keyword evidence="2 9" id="KW-0813">Transport</keyword>
<dbReference type="Pfam" id="PF04290">
    <property type="entry name" value="DctQ"/>
    <property type="match status" value="1"/>
</dbReference>
<feature type="domain" description="Tripartite ATP-independent periplasmic transporters DctQ component" evidence="10">
    <location>
        <begin position="21"/>
        <end position="152"/>
    </location>
</feature>
<keyword evidence="4 9" id="KW-0997">Cell inner membrane</keyword>
<comment type="function">
    <text evidence="9">Part of the tripartite ATP-independent periplasmic (TRAP) transport system.</text>
</comment>
<dbReference type="GO" id="GO:0005886">
    <property type="term" value="C:plasma membrane"/>
    <property type="evidence" value="ECO:0007669"/>
    <property type="project" value="UniProtKB-SubCell"/>
</dbReference>
<dbReference type="EMBL" id="PPCN01000001">
    <property type="protein sequence ID" value="POF33591.1"/>
    <property type="molecule type" value="Genomic_DNA"/>
</dbReference>
<evidence type="ECO:0000313" key="11">
    <source>
        <dbReference type="EMBL" id="POF33591.1"/>
    </source>
</evidence>